<dbReference type="PANTHER" id="PTHR47756">
    <property type="entry name" value="BLL6612 PROTEIN-RELATED"/>
    <property type="match status" value="1"/>
</dbReference>
<protein>
    <recommendedName>
        <fullName evidence="3">RNA polymerase subunit sigma-24</fullName>
    </recommendedName>
</protein>
<dbReference type="PANTHER" id="PTHR47756:SF2">
    <property type="entry name" value="BLL6612 PROTEIN"/>
    <property type="match status" value="1"/>
</dbReference>
<organism evidence="1 2">
    <name type="scientific">Dawidia soli</name>
    <dbReference type="NCBI Taxonomy" id="2782352"/>
    <lineage>
        <taxon>Bacteria</taxon>
        <taxon>Pseudomonadati</taxon>
        <taxon>Bacteroidota</taxon>
        <taxon>Cytophagia</taxon>
        <taxon>Cytophagales</taxon>
        <taxon>Chryseotaleaceae</taxon>
        <taxon>Dawidia</taxon>
    </lineage>
</organism>
<reference evidence="1 2" key="1">
    <citation type="submission" date="2021-05" db="EMBL/GenBank/DDBJ databases">
        <title>A Polyphasic approach of four new species of the genus Ohtaekwangia: Ohtaekwangia histidinii sp. nov., Ohtaekwangia cretensis sp. nov., Ohtaekwangia indiensis sp. nov., Ohtaekwangia reichenbachii sp. nov. from diverse environment.</title>
        <authorList>
            <person name="Octaviana S."/>
        </authorList>
    </citation>
    <scope>NUCLEOTIDE SEQUENCE [LARGE SCALE GENOMIC DNA]</scope>
    <source>
        <strain evidence="1 2">PWU37</strain>
    </source>
</reference>
<feature type="non-terminal residue" evidence="1">
    <location>
        <position position="1"/>
    </location>
</feature>
<accession>A0AAP2GLV7</accession>
<dbReference type="InterPro" id="IPR011990">
    <property type="entry name" value="TPR-like_helical_dom_sf"/>
</dbReference>
<evidence type="ECO:0000313" key="2">
    <source>
        <dbReference type="Proteomes" id="UP001319180"/>
    </source>
</evidence>
<evidence type="ECO:0000313" key="1">
    <source>
        <dbReference type="EMBL" id="MBT1690860.1"/>
    </source>
</evidence>
<dbReference type="Gene3D" id="1.25.40.10">
    <property type="entry name" value="Tetratricopeptide repeat domain"/>
    <property type="match status" value="1"/>
</dbReference>
<proteinExistence type="predicted"/>
<dbReference type="Proteomes" id="UP001319180">
    <property type="component" value="Unassembled WGS sequence"/>
</dbReference>
<sequence length="126" mass="14206">PPPPPPPFSPPPPAPELRVRLVGAEWCIRDRYSLLLRINPSPIIELNRAIALAMHKGPEAGLRQIDAILERGELTGYHLAHAARAELCRKTGRTDQARASWERALALAQQAPERRFIERKLRELET</sequence>
<dbReference type="AlphaFoldDB" id="A0AAP2GLV7"/>
<dbReference type="EMBL" id="JAHESC010000099">
    <property type="protein sequence ID" value="MBT1690860.1"/>
    <property type="molecule type" value="Genomic_DNA"/>
</dbReference>
<evidence type="ECO:0008006" key="3">
    <source>
        <dbReference type="Google" id="ProtNLM"/>
    </source>
</evidence>
<keyword evidence="2" id="KW-1185">Reference proteome</keyword>
<name>A0AAP2GLV7_9BACT</name>
<gene>
    <name evidence="1" type="ORF">KK078_30125</name>
</gene>
<dbReference type="SUPFAM" id="SSF48452">
    <property type="entry name" value="TPR-like"/>
    <property type="match status" value="1"/>
</dbReference>
<comment type="caution">
    <text evidence="1">The sequence shown here is derived from an EMBL/GenBank/DDBJ whole genome shotgun (WGS) entry which is preliminary data.</text>
</comment>